<feature type="domain" description="GCVT N-terminal" evidence="2">
    <location>
        <begin position="35"/>
        <end position="247"/>
    </location>
</feature>
<evidence type="ECO:0000259" key="2">
    <source>
        <dbReference type="Pfam" id="PF01571"/>
    </source>
</evidence>
<dbReference type="InterPro" id="IPR027266">
    <property type="entry name" value="TrmE/GcvT-like"/>
</dbReference>
<name>A0A830FMI2_9EURY</name>
<sequence length="450" mass="50926">MSREWSFSDSMEEAVEAAGSPLDLMRNLGVGKFTEVPDEYTHWIEEQRSWAESVAFADQSYHMSDLRIKGPDAVEFLSDFAVNNFEGYEVGQAKQLVVANPNGNFLGDAILFHEEENNLLSVGAQAGHNWLRYNIETGDYDVEYEYQPRPAATGNDPNDYRYQVQGPDAVEVMREAADDPLPDLGFFNFETITINGVETNLLRHGMAGESGFEFWGPYEEREEIRSAILEAGEDYDIRRLGAESYQTANVILGWLPLVVPAIFSDEMEDYREWLDVRDGLLSVGGSYDSEDISDYYVTPVELGYDHIISFDNDFVGREALEAEIDNPERKKVTLEWDADDLQKVRGSLFEDGETNEYMNFPHPRNAACPYDEVLVDGEHVGVSTDKSYVYNERKFLSLAVLDTEYTEPGTEVTIVWGEPDGGEENPVVERHEQTEITATVHPAPYGEDKR</sequence>
<dbReference type="Gene3D" id="3.30.1360.120">
    <property type="entry name" value="Probable tRNA modification gtpase trme, domain 1"/>
    <property type="match status" value="1"/>
</dbReference>
<protein>
    <submittedName>
        <fullName evidence="3">Glycine cleavage system protein T</fullName>
    </submittedName>
</protein>
<dbReference type="SUPFAM" id="SSF103025">
    <property type="entry name" value="Folate-binding domain"/>
    <property type="match status" value="1"/>
</dbReference>
<dbReference type="PANTHER" id="PTHR43757">
    <property type="entry name" value="AMINOMETHYLTRANSFERASE"/>
    <property type="match status" value="1"/>
</dbReference>
<evidence type="ECO:0000313" key="3">
    <source>
        <dbReference type="EMBL" id="GGM61775.1"/>
    </source>
</evidence>
<dbReference type="InterPro" id="IPR006222">
    <property type="entry name" value="GCVT_N"/>
</dbReference>
<reference evidence="3" key="2">
    <citation type="submission" date="2020-09" db="EMBL/GenBank/DDBJ databases">
        <authorList>
            <person name="Sun Q."/>
            <person name="Ohkuma M."/>
        </authorList>
    </citation>
    <scope>NUCLEOTIDE SEQUENCE</scope>
    <source>
        <strain evidence="3">JCM 16108</strain>
    </source>
</reference>
<evidence type="ECO:0000313" key="4">
    <source>
        <dbReference type="Proteomes" id="UP000614609"/>
    </source>
</evidence>
<organism evidence="3 4">
    <name type="scientific">Halarchaeum rubridurum</name>
    <dbReference type="NCBI Taxonomy" id="489911"/>
    <lineage>
        <taxon>Archaea</taxon>
        <taxon>Methanobacteriati</taxon>
        <taxon>Methanobacteriota</taxon>
        <taxon>Stenosarchaea group</taxon>
        <taxon>Halobacteria</taxon>
        <taxon>Halobacteriales</taxon>
        <taxon>Halobacteriaceae</taxon>
    </lineage>
</organism>
<comment type="caution">
    <text evidence="3">The sequence shown here is derived from an EMBL/GenBank/DDBJ whole genome shotgun (WGS) entry which is preliminary data.</text>
</comment>
<dbReference type="PANTHER" id="PTHR43757:SF2">
    <property type="entry name" value="AMINOMETHYLTRANSFERASE, MITOCHONDRIAL"/>
    <property type="match status" value="1"/>
</dbReference>
<reference evidence="3" key="1">
    <citation type="journal article" date="2014" name="Int. J. Syst. Evol. Microbiol.">
        <title>Complete genome sequence of Corynebacterium casei LMG S-19264T (=DSM 44701T), isolated from a smear-ripened cheese.</title>
        <authorList>
            <consortium name="US DOE Joint Genome Institute (JGI-PGF)"/>
            <person name="Walter F."/>
            <person name="Albersmeier A."/>
            <person name="Kalinowski J."/>
            <person name="Ruckert C."/>
        </authorList>
    </citation>
    <scope>NUCLEOTIDE SEQUENCE</scope>
    <source>
        <strain evidence="3">JCM 16108</strain>
    </source>
</reference>
<dbReference type="Pfam" id="PF01571">
    <property type="entry name" value="GCV_T"/>
    <property type="match status" value="1"/>
</dbReference>
<dbReference type="Proteomes" id="UP000614609">
    <property type="component" value="Unassembled WGS sequence"/>
</dbReference>
<evidence type="ECO:0000256" key="1">
    <source>
        <dbReference type="SAM" id="MobiDB-lite"/>
    </source>
</evidence>
<gene>
    <name evidence="3" type="primary">gcvT</name>
    <name evidence="3" type="ORF">GCM10009017_09730</name>
</gene>
<dbReference type="EMBL" id="BMOO01000002">
    <property type="protein sequence ID" value="GGM61775.1"/>
    <property type="molecule type" value="Genomic_DNA"/>
</dbReference>
<feature type="region of interest" description="Disordered" evidence="1">
    <location>
        <begin position="417"/>
        <end position="450"/>
    </location>
</feature>
<accession>A0A830FMI2</accession>
<dbReference type="AlphaFoldDB" id="A0A830FMI2"/>
<dbReference type="InterPro" id="IPR028896">
    <property type="entry name" value="GcvT/YgfZ/DmdA"/>
</dbReference>
<proteinExistence type="predicted"/>
<keyword evidence="4" id="KW-1185">Reference proteome</keyword>